<protein>
    <submittedName>
        <fullName evidence="1">Uncharacterized protein</fullName>
    </submittedName>
</protein>
<name>A0ABQ3JW41_9PSEU</name>
<accession>A0ABQ3JW41</accession>
<keyword evidence="2" id="KW-1185">Reference proteome</keyword>
<comment type="caution">
    <text evidence="1">The sequence shown here is derived from an EMBL/GenBank/DDBJ whole genome shotgun (WGS) entry which is preliminary data.</text>
</comment>
<gene>
    <name evidence="1" type="ORF">GCM10017567_01880</name>
</gene>
<sequence>MRQLNPRAWWGVESASTDSEGEFRMFRRAAALTFAVLALGAAVTAPSAAAGEACTWTAHKIVAPEGYFDTDVTITGTDSHGNYSGHVLDRSVDMGKVVLWTDGEPRIPGALAPFVYPHVADENSAGTVLLDGGLPATGQGVYLFSGGHRGPGTLTRLPDPPGYRLESAVALNDRGDVLTSATSLSDGHRVSVLWSILAAGPRIIDVPDRSGMDLDDDGTVLLGAPDNKLGGLWRAGVVTPLTGEDRPVLIRQIRNGVVVGTAIDSWPASRALAWHGPADPRPLEQGGTAEATNKHGLIAGSLTNLIGPSAVWQDTKLLGLLPFPDGGDADVYVVGDDGVIFGNTSGDHAALRWTCG</sequence>
<dbReference type="EMBL" id="BNAW01000001">
    <property type="protein sequence ID" value="GHF91384.1"/>
    <property type="molecule type" value="Genomic_DNA"/>
</dbReference>
<proteinExistence type="predicted"/>
<organism evidence="1 2">
    <name type="scientific">Amycolatopsis bullii</name>
    <dbReference type="NCBI Taxonomy" id="941987"/>
    <lineage>
        <taxon>Bacteria</taxon>
        <taxon>Bacillati</taxon>
        <taxon>Actinomycetota</taxon>
        <taxon>Actinomycetes</taxon>
        <taxon>Pseudonocardiales</taxon>
        <taxon>Pseudonocardiaceae</taxon>
        <taxon>Amycolatopsis</taxon>
    </lineage>
</organism>
<evidence type="ECO:0000313" key="2">
    <source>
        <dbReference type="Proteomes" id="UP000649955"/>
    </source>
</evidence>
<evidence type="ECO:0000313" key="1">
    <source>
        <dbReference type="EMBL" id="GHF91384.1"/>
    </source>
</evidence>
<reference evidence="2" key="1">
    <citation type="journal article" date="2019" name="Int. J. Syst. Evol. Microbiol.">
        <title>The Global Catalogue of Microorganisms (GCM) 10K type strain sequencing project: providing services to taxonomists for standard genome sequencing and annotation.</title>
        <authorList>
            <consortium name="The Broad Institute Genomics Platform"/>
            <consortium name="The Broad Institute Genome Sequencing Center for Infectious Disease"/>
            <person name="Wu L."/>
            <person name="Ma J."/>
        </authorList>
    </citation>
    <scope>NUCLEOTIDE SEQUENCE [LARGE SCALE GENOMIC DNA]</scope>
    <source>
        <strain evidence="2">CGMCC 4.7680</strain>
    </source>
</reference>
<dbReference type="Proteomes" id="UP000649955">
    <property type="component" value="Unassembled WGS sequence"/>
</dbReference>